<dbReference type="Proteomes" id="UP001162060">
    <property type="component" value="Unassembled WGS sequence"/>
</dbReference>
<keyword evidence="1" id="KW-0175">Coiled coil</keyword>
<feature type="compositionally biased region" description="Low complexity" evidence="2">
    <location>
        <begin position="43"/>
        <end position="55"/>
    </location>
</feature>
<evidence type="ECO:0000313" key="4">
    <source>
        <dbReference type="Proteomes" id="UP001162060"/>
    </source>
</evidence>
<evidence type="ECO:0000313" key="3">
    <source>
        <dbReference type="EMBL" id="CAK7938636.1"/>
    </source>
</evidence>
<protein>
    <submittedName>
        <fullName evidence="3">Uncharacterized protein</fullName>
    </submittedName>
</protein>
<dbReference type="InterPro" id="IPR018247">
    <property type="entry name" value="EF_Hand_1_Ca_BS"/>
</dbReference>
<dbReference type="AlphaFoldDB" id="A0AAV1UWA2"/>
<feature type="compositionally biased region" description="Basic and acidic residues" evidence="2">
    <location>
        <begin position="57"/>
        <end position="73"/>
    </location>
</feature>
<proteinExistence type="predicted"/>
<name>A0AAV1UWA2_9STRA</name>
<accession>A0AAV1UWA2</accession>
<feature type="compositionally biased region" description="Acidic residues" evidence="2">
    <location>
        <begin position="74"/>
        <end position="102"/>
    </location>
</feature>
<gene>
    <name evidence="3" type="ORF">PM001_LOCUS23786</name>
</gene>
<feature type="region of interest" description="Disordered" evidence="2">
    <location>
        <begin position="43"/>
        <end position="111"/>
    </location>
</feature>
<evidence type="ECO:0000256" key="2">
    <source>
        <dbReference type="SAM" id="MobiDB-lite"/>
    </source>
</evidence>
<dbReference type="PROSITE" id="PS00018">
    <property type="entry name" value="EF_HAND_1"/>
    <property type="match status" value="1"/>
</dbReference>
<comment type="caution">
    <text evidence="3">The sequence shown here is derived from an EMBL/GenBank/DDBJ whole genome shotgun (WGS) entry which is preliminary data.</text>
</comment>
<sequence length="353" mass="40673">MWRHVLARPAARWSSSGRGVLTLRTAFDWPCLALRVRGLKRFSSSSKSTPSRFLSLADKEKERDARGEGRGSGDEDGEEEEERDEDEDDDSEGRDGDIEVDTIPDVNRGGVMENDELDELVMELFMENPLRWTSTVLARKFHLSKPRVEAIIWMKRMEAELSPEEFRLKVQEVKAKAQREIDEQARKLAEAEAAGNSKEVIRLTKRARQEEEATEPDEELDVREEAMLMGIDDDAFRNPDFFFLSDEFEGYPPLVRRMGKHGHTDQLYPEEALELQRLAGNNKIEVQKSFANLQYGETKAKFRLAVKDTTTKKKHLLVRDESRGLRLATNDEVLPRTWVRRPAHFRGLDKELA</sequence>
<reference evidence="3" key="1">
    <citation type="submission" date="2024-01" db="EMBL/GenBank/DDBJ databases">
        <authorList>
            <person name="Webb A."/>
        </authorList>
    </citation>
    <scope>NUCLEOTIDE SEQUENCE</scope>
    <source>
        <strain evidence="3">Pm1</strain>
    </source>
</reference>
<dbReference type="EMBL" id="CAKLBY020000231">
    <property type="protein sequence ID" value="CAK7938636.1"/>
    <property type="molecule type" value="Genomic_DNA"/>
</dbReference>
<feature type="coiled-coil region" evidence="1">
    <location>
        <begin position="167"/>
        <end position="194"/>
    </location>
</feature>
<organism evidence="3 4">
    <name type="scientific">Peronospora matthiolae</name>
    <dbReference type="NCBI Taxonomy" id="2874970"/>
    <lineage>
        <taxon>Eukaryota</taxon>
        <taxon>Sar</taxon>
        <taxon>Stramenopiles</taxon>
        <taxon>Oomycota</taxon>
        <taxon>Peronosporomycetes</taxon>
        <taxon>Peronosporales</taxon>
        <taxon>Peronosporaceae</taxon>
        <taxon>Peronospora</taxon>
    </lineage>
</organism>
<evidence type="ECO:0000256" key="1">
    <source>
        <dbReference type="SAM" id="Coils"/>
    </source>
</evidence>